<dbReference type="Gene3D" id="3.20.20.370">
    <property type="entry name" value="Glycoside hydrolase/deacetylase"/>
    <property type="match status" value="1"/>
</dbReference>
<name>A0ABU4JRT5_9CLOT</name>
<dbReference type="EC" id="3.-.-.-" evidence="3"/>
<dbReference type="InterPro" id="IPR050248">
    <property type="entry name" value="Polysacc_deacetylase_ArnD"/>
</dbReference>
<dbReference type="Proteomes" id="UP001281656">
    <property type="component" value="Unassembled WGS sequence"/>
</dbReference>
<dbReference type="InterPro" id="IPR011330">
    <property type="entry name" value="Glyco_hydro/deAcase_b/a-brl"/>
</dbReference>
<feature type="domain" description="NodB homology" evidence="2">
    <location>
        <begin position="104"/>
        <end position="301"/>
    </location>
</feature>
<feature type="compositionally biased region" description="Polar residues" evidence="1">
    <location>
        <begin position="64"/>
        <end position="76"/>
    </location>
</feature>
<feature type="region of interest" description="Disordered" evidence="1">
    <location>
        <begin position="51"/>
        <end position="80"/>
    </location>
</feature>
<dbReference type="RefSeq" id="WP_318797502.1">
    <property type="nucleotide sequence ID" value="NZ_JARUJP010000006.1"/>
</dbReference>
<keyword evidence="4" id="KW-1185">Reference proteome</keyword>
<gene>
    <name evidence="3" type="ORF">P8V03_06830</name>
</gene>
<dbReference type="SUPFAM" id="SSF88713">
    <property type="entry name" value="Glycoside hydrolase/deacetylase"/>
    <property type="match status" value="1"/>
</dbReference>
<reference evidence="3 4" key="1">
    <citation type="submission" date="2023-04" db="EMBL/GenBank/DDBJ databases">
        <title>Clostridium tannerae sp. nov., isolated from the fecal material of an alpaca.</title>
        <authorList>
            <person name="Miller S."/>
            <person name="Hendry M."/>
            <person name="King J."/>
            <person name="Sankaranarayanan K."/>
            <person name="Lawson P.A."/>
        </authorList>
    </citation>
    <scope>NUCLEOTIDE SEQUENCE [LARGE SCALE GENOMIC DNA]</scope>
    <source>
        <strain evidence="3 4">A1-XYC3</strain>
    </source>
</reference>
<dbReference type="GO" id="GO:0016787">
    <property type="term" value="F:hydrolase activity"/>
    <property type="evidence" value="ECO:0007669"/>
    <property type="project" value="UniProtKB-KW"/>
</dbReference>
<evidence type="ECO:0000259" key="2">
    <source>
        <dbReference type="PROSITE" id="PS51677"/>
    </source>
</evidence>
<protein>
    <submittedName>
        <fullName evidence="3">Polysaccharide deacetylase</fullName>
        <ecNumber evidence="3">3.-.-.-</ecNumber>
    </submittedName>
</protein>
<sequence>MRKKRLHKVKIKSRKRFIFCTTVIIILFSAMLFNQKSSLLNKNGSSSILLSNTSDGNNSEKLKPTANNDQDNTLQAGGNKEKAEEILSVKAEEVYNFGRSNGKKYAFLTFDDGPNTSITPKILDILKKYKVHATFFVVGNAVDKNPQILKQISDDGHAIGNHTYSHNYKVLYPHRNVDVQVFKSQIQQTNNAIGNALGKTVSTRIIRFPAGSFESWKKPMREDLIKNGMYFVDWNAENRDGVKNNVSVAEQLSTIKGQITTAESSKNNVVILMHDTVTKQTTVDALPSIIELLKSEGYEFGIIK</sequence>
<proteinExistence type="predicted"/>
<dbReference type="EMBL" id="JARUJP010000006">
    <property type="protein sequence ID" value="MDW8800867.1"/>
    <property type="molecule type" value="Genomic_DNA"/>
</dbReference>
<dbReference type="PANTHER" id="PTHR10587:SF125">
    <property type="entry name" value="POLYSACCHARIDE DEACETYLASE YHEN-RELATED"/>
    <property type="match status" value="1"/>
</dbReference>
<dbReference type="CDD" id="cd10944">
    <property type="entry name" value="CE4_SmPgdA_like"/>
    <property type="match status" value="1"/>
</dbReference>
<evidence type="ECO:0000313" key="3">
    <source>
        <dbReference type="EMBL" id="MDW8800867.1"/>
    </source>
</evidence>
<organism evidence="3 4">
    <name type="scientific">Clostridium tanneri</name>
    <dbReference type="NCBI Taxonomy" id="3037988"/>
    <lineage>
        <taxon>Bacteria</taxon>
        <taxon>Bacillati</taxon>
        <taxon>Bacillota</taxon>
        <taxon>Clostridia</taxon>
        <taxon>Eubacteriales</taxon>
        <taxon>Clostridiaceae</taxon>
        <taxon>Clostridium</taxon>
    </lineage>
</organism>
<accession>A0ABU4JRT5</accession>
<dbReference type="InterPro" id="IPR002509">
    <property type="entry name" value="NODB_dom"/>
</dbReference>
<dbReference type="PROSITE" id="PS51677">
    <property type="entry name" value="NODB"/>
    <property type="match status" value="1"/>
</dbReference>
<dbReference type="Pfam" id="PF01522">
    <property type="entry name" value="Polysacc_deac_1"/>
    <property type="match status" value="1"/>
</dbReference>
<keyword evidence="3" id="KW-0378">Hydrolase</keyword>
<dbReference type="PANTHER" id="PTHR10587">
    <property type="entry name" value="GLYCOSYL TRANSFERASE-RELATED"/>
    <property type="match status" value="1"/>
</dbReference>
<evidence type="ECO:0000256" key="1">
    <source>
        <dbReference type="SAM" id="MobiDB-lite"/>
    </source>
</evidence>
<evidence type="ECO:0000313" key="4">
    <source>
        <dbReference type="Proteomes" id="UP001281656"/>
    </source>
</evidence>
<comment type="caution">
    <text evidence="3">The sequence shown here is derived from an EMBL/GenBank/DDBJ whole genome shotgun (WGS) entry which is preliminary data.</text>
</comment>